<accession>A0A392UP54</accession>
<dbReference type="Proteomes" id="UP000265520">
    <property type="component" value="Unassembled WGS sequence"/>
</dbReference>
<proteinExistence type="predicted"/>
<keyword evidence="2" id="KW-1185">Reference proteome</keyword>
<reference evidence="1 2" key="1">
    <citation type="journal article" date="2018" name="Front. Plant Sci.">
        <title>Red Clover (Trifolium pratense) and Zigzag Clover (T. medium) - A Picture of Genomic Similarities and Differences.</title>
        <authorList>
            <person name="Dluhosova J."/>
            <person name="Istvanek J."/>
            <person name="Nedelnik J."/>
            <person name="Repkova J."/>
        </authorList>
    </citation>
    <scope>NUCLEOTIDE SEQUENCE [LARGE SCALE GENOMIC DNA]</scope>
    <source>
        <strain evidence="2">cv. 10/8</strain>
        <tissue evidence="1">Leaf</tissue>
    </source>
</reference>
<feature type="non-terminal residue" evidence="1">
    <location>
        <position position="42"/>
    </location>
</feature>
<sequence>MLELDTQTALLAQSTLMNSQMAAMLKHFTNSSNPQMQVMATQ</sequence>
<protein>
    <submittedName>
        <fullName evidence="1">Uncharacterized protein</fullName>
    </submittedName>
</protein>
<name>A0A392UP54_9FABA</name>
<dbReference type="EMBL" id="LXQA010860708">
    <property type="protein sequence ID" value="MCI74424.1"/>
    <property type="molecule type" value="Genomic_DNA"/>
</dbReference>
<dbReference type="AlphaFoldDB" id="A0A392UP54"/>
<organism evidence="1 2">
    <name type="scientific">Trifolium medium</name>
    <dbReference type="NCBI Taxonomy" id="97028"/>
    <lineage>
        <taxon>Eukaryota</taxon>
        <taxon>Viridiplantae</taxon>
        <taxon>Streptophyta</taxon>
        <taxon>Embryophyta</taxon>
        <taxon>Tracheophyta</taxon>
        <taxon>Spermatophyta</taxon>
        <taxon>Magnoliopsida</taxon>
        <taxon>eudicotyledons</taxon>
        <taxon>Gunneridae</taxon>
        <taxon>Pentapetalae</taxon>
        <taxon>rosids</taxon>
        <taxon>fabids</taxon>
        <taxon>Fabales</taxon>
        <taxon>Fabaceae</taxon>
        <taxon>Papilionoideae</taxon>
        <taxon>50 kb inversion clade</taxon>
        <taxon>NPAAA clade</taxon>
        <taxon>Hologalegina</taxon>
        <taxon>IRL clade</taxon>
        <taxon>Trifolieae</taxon>
        <taxon>Trifolium</taxon>
    </lineage>
</organism>
<comment type="caution">
    <text evidence="1">The sequence shown here is derived from an EMBL/GenBank/DDBJ whole genome shotgun (WGS) entry which is preliminary data.</text>
</comment>
<evidence type="ECO:0000313" key="1">
    <source>
        <dbReference type="EMBL" id="MCI74424.1"/>
    </source>
</evidence>
<evidence type="ECO:0000313" key="2">
    <source>
        <dbReference type="Proteomes" id="UP000265520"/>
    </source>
</evidence>